<dbReference type="PROSITE" id="PS51755">
    <property type="entry name" value="OMPR_PHOB"/>
    <property type="match status" value="1"/>
</dbReference>
<feature type="transmembrane region" description="Helical" evidence="4">
    <location>
        <begin position="129"/>
        <end position="152"/>
    </location>
</feature>
<dbReference type="Proteomes" id="UP000239735">
    <property type="component" value="Unassembled WGS sequence"/>
</dbReference>
<evidence type="ECO:0000256" key="2">
    <source>
        <dbReference type="PROSITE-ProRule" id="PRU00339"/>
    </source>
</evidence>
<dbReference type="InterPro" id="IPR016032">
    <property type="entry name" value="Sig_transdc_resp-reg_C-effctor"/>
</dbReference>
<dbReference type="InterPro" id="IPR001867">
    <property type="entry name" value="OmpR/PhoB-type_DNA-bd"/>
</dbReference>
<feature type="DNA-binding region" description="OmpR/PhoB-type" evidence="3">
    <location>
        <begin position="1"/>
        <end position="98"/>
    </location>
</feature>
<dbReference type="PANTHER" id="PTHR12558:SF13">
    <property type="entry name" value="CELL DIVISION CYCLE PROTEIN 27 HOMOLOG"/>
    <property type="match status" value="1"/>
</dbReference>
<feature type="domain" description="OmpR/PhoB-type" evidence="5">
    <location>
        <begin position="1"/>
        <end position="98"/>
    </location>
</feature>
<reference evidence="7" key="1">
    <citation type="submission" date="2018-02" db="EMBL/GenBank/DDBJ databases">
        <authorList>
            <person name="Hausmann B."/>
        </authorList>
    </citation>
    <scope>NUCLEOTIDE SEQUENCE [LARGE SCALE GENOMIC DNA]</scope>
    <source>
        <strain evidence="7">Peat soil MAG SbA5</strain>
    </source>
</reference>
<protein>
    <submittedName>
        <fullName evidence="6">Putative Transcriptional regulator domain protein</fullName>
    </submittedName>
</protein>
<evidence type="ECO:0000259" key="5">
    <source>
        <dbReference type="PROSITE" id="PS51755"/>
    </source>
</evidence>
<keyword evidence="4" id="KW-1133">Transmembrane helix</keyword>
<name>A0A2N9M6P4_9BACT</name>
<dbReference type="SMART" id="SM00862">
    <property type="entry name" value="Trans_reg_C"/>
    <property type="match status" value="1"/>
</dbReference>
<dbReference type="Gene3D" id="1.10.10.10">
    <property type="entry name" value="Winged helix-like DNA-binding domain superfamily/Winged helix DNA-binding domain"/>
    <property type="match status" value="1"/>
</dbReference>
<dbReference type="Pfam" id="PF13181">
    <property type="entry name" value="TPR_8"/>
    <property type="match status" value="1"/>
</dbReference>
<organism evidence="6 7">
    <name type="scientific">Candidatus Sulfuritelmatomonas gaucii</name>
    <dbReference type="NCBI Taxonomy" id="2043161"/>
    <lineage>
        <taxon>Bacteria</taxon>
        <taxon>Pseudomonadati</taxon>
        <taxon>Acidobacteriota</taxon>
        <taxon>Terriglobia</taxon>
        <taxon>Terriglobales</taxon>
        <taxon>Acidobacteriaceae</taxon>
        <taxon>Candidatus Sulfuritelmatomonas</taxon>
    </lineage>
</organism>
<proteinExistence type="predicted"/>
<keyword evidence="4" id="KW-0472">Membrane</keyword>
<feature type="repeat" description="TPR" evidence="2">
    <location>
        <begin position="421"/>
        <end position="454"/>
    </location>
</feature>
<keyword evidence="2" id="KW-0802">TPR repeat</keyword>
<dbReference type="InterPro" id="IPR019734">
    <property type="entry name" value="TPR_rpt"/>
</dbReference>
<gene>
    <name evidence="6" type="ORF">SBA5_830009</name>
</gene>
<dbReference type="PANTHER" id="PTHR12558">
    <property type="entry name" value="CELL DIVISION CYCLE 16,23,27"/>
    <property type="match status" value="1"/>
</dbReference>
<dbReference type="AlphaFoldDB" id="A0A2N9M6P4"/>
<evidence type="ECO:0000256" key="4">
    <source>
        <dbReference type="SAM" id="Phobius"/>
    </source>
</evidence>
<dbReference type="OrthoDB" id="105971at2"/>
<dbReference type="EMBL" id="OKRB01000145">
    <property type="protein sequence ID" value="SPE31118.1"/>
    <property type="molecule type" value="Genomic_DNA"/>
</dbReference>
<dbReference type="Pfam" id="PF00486">
    <property type="entry name" value="Trans_reg_C"/>
    <property type="match status" value="1"/>
</dbReference>
<dbReference type="GO" id="GO:0006355">
    <property type="term" value="P:regulation of DNA-templated transcription"/>
    <property type="evidence" value="ECO:0007669"/>
    <property type="project" value="InterPro"/>
</dbReference>
<dbReference type="GO" id="GO:0003677">
    <property type="term" value="F:DNA binding"/>
    <property type="evidence" value="ECO:0007669"/>
    <property type="project" value="UniProtKB-UniRule"/>
</dbReference>
<dbReference type="GO" id="GO:0000160">
    <property type="term" value="P:phosphorelay signal transduction system"/>
    <property type="evidence" value="ECO:0007669"/>
    <property type="project" value="InterPro"/>
</dbReference>
<accession>A0A2N9M6P4</accession>
<evidence type="ECO:0000256" key="3">
    <source>
        <dbReference type="PROSITE-ProRule" id="PRU01091"/>
    </source>
</evidence>
<dbReference type="PROSITE" id="PS50005">
    <property type="entry name" value="TPR"/>
    <property type="match status" value="1"/>
</dbReference>
<dbReference type="InterPro" id="IPR036388">
    <property type="entry name" value="WH-like_DNA-bd_sf"/>
</dbReference>
<keyword evidence="4" id="KW-0812">Transmembrane</keyword>
<dbReference type="SMART" id="SM00028">
    <property type="entry name" value="TPR"/>
    <property type="match status" value="4"/>
</dbReference>
<dbReference type="SUPFAM" id="SSF46894">
    <property type="entry name" value="C-terminal effector domain of the bipartite response regulators"/>
    <property type="match status" value="1"/>
</dbReference>
<keyword evidence="1 3" id="KW-0238">DNA-binding</keyword>
<evidence type="ECO:0000256" key="1">
    <source>
        <dbReference type="ARBA" id="ARBA00023125"/>
    </source>
</evidence>
<sequence length="622" mass="70571">MRFGAFEIDLRSGELRKHGIKIKLQDQPFQVLQLLLERPGEIVTREELRSKLWPENTFVDFDVGLNTAIKRLRDALSDSAESSHYVETLPRRGYRFIAAVEPVDETTTRLPGANDQSQKAFATSRRWKIWSVGGLVVLFGSLLLYLNLGTLWQRLHRLPTPIQSIAVLPLENLSGDPTQDYFVDGMTDALTTDLGKIGHLRVISRTSTMRYKGTKEPLKQIARELDVDGLVEGSVSRSGDRVRITANLVQVAPEKHLWADSFEGNIRDVLDLQDDASRAIANAIQIKLSPQEQARLTNSHSVDPQAYDAYLQGRFFSERTLVPADRRKPTEYFEQAIKDDPAWALPYTGLAQMDSIEGSNLPLPNENCTRAKDEALEALKRDPESPEAHTVIADVEYFCEWNWAEAEREVGRAIEINPNLAQAHSSRGRYLLTMGKTGEMLEETRRAVELDPLSFRIRWDRWISLYAVGRYDEALEQCHKIQELNPNLDLGYLYCSDVYVEKGNLTEAVQGYEKAVNLTKGNNPRTIAHLAYAYALAGRRNDAQKLLANLIAISMQRHVHPDLIALVYLGLGQKETAIEWLDKAYQVRARDLLDIRYNPQFAGLRTDPRFIDLIRRIGLPPL</sequence>
<dbReference type="SUPFAM" id="SSF48452">
    <property type="entry name" value="TPR-like"/>
    <property type="match status" value="1"/>
</dbReference>
<dbReference type="Gene3D" id="1.25.40.10">
    <property type="entry name" value="Tetratricopeptide repeat domain"/>
    <property type="match status" value="2"/>
</dbReference>
<dbReference type="Gene3D" id="3.40.50.10070">
    <property type="entry name" value="TolB, N-terminal domain"/>
    <property type="match status" value="1"/>
</dbReference>
<dbReference type="InterPro" id="IPR011990">
    <property type="entry name" value="TPR-like_helical_dom_sf"/>
</dbReference>
<evidence type="ECO:0000313" key="6">
    <source>
        <dbReference type="EMBL" id="SPE31118.1"/>
    </source>
</evidence>
<dbReference type="CDD" id="cd00383">
    <property type="entry name" value="trans_reg_C"/>
    <property type="match status" value="1"/>
</dbReference>
<evidence type="ECO:0000313" key="7">
    <source>
        <dbReference type="Proteomes" id="UP000239735"/>
    </source>
</evidence>
<dbReference type="NCBIfam" id="NF047558">
    <property type="entry name" value="TPR_END_plus"/>
    <property type="match status" value="1"/>
</dbReference>